<dbReference type="RefSeq" id="WP_137622632.1">
    <property type="nucleotide sequence ID" value="NZ_NXMA01000011.1"/>
</dbReference>
<dbReference type="InterPro" id="IPR003660">
    <property type="entry name" value="HAMP_dom"/>
</dbReference>
<comment type="similarity">
    <text evidence="2">Belongs to the methyl-accepting chemotaxis (MCP) protein family.</text>
</comment>
<feature type="transmembrane region" description="Helical" evidence="5">
    <location>
        <begin position="178"/>
        <end position="201"/>
    </location>
</feature>
<evidence type="ECO:0000313" key="9">
    <source>
        <dbReference type="Proteomes" id="UP000310353"/>
    </source>
</evidence>
<dbReference type="PROSITE" id="PS50885">
    <property type="entry name" value="HAMP"/>
    <property type="match status" value="1"/>
</dbReference>
<dbReference type="InterPro" id="IPR004089">
    <property type="entry name" value="MCPsignal_dom"/>
</dbReference>
<dbReference type="PROSITE" id="PS50111">
    <property type="entry name" value="CHEMOTAXIS_TRANSDUC_2"/>
    <property type="match status" value="1"/>
</dbReference>
<sequence>MFKTIGFKVSSAIFVVLLLSFVIMQIIVSFDFKNTANQMSKENLNTASNLVFQTMRMAMNLGDPDKIKEAINDAKTIDGISDIKIYPSKETIELFDIKNPITSNENIILDQFSNPSLISLEQSINGIDHLRLIRPLVANKTCIACHANVKEGSVIGVMDVYHSLENIEKDISRTSQTYIVIFTIALIVTLVVVLFVLKIVIGRPVLELLNHAKELAQGSGNLKARIRIKGQDEIATACGYINQFIEKTHKAVSGASLSSKNVEHQSILLNSNATSLNEITELNHKKIDSSFHLGNSIGSDLRELANLSSDANIANDKSYELLEQMLQSLFAVAQKVTDIAESENSLAKKIESMVEQAKNIQKATQMMNEIADKTNLLSLNASIESARAGIYGKGFSVIAEDIRLLANNSEEFLNSVAVITKELLISIEKVANELKDNSQKIHSLNEDTNLLVNSANEVKFCNQDAKNLVHQCSQKIKASQENIQDLLMRMEENVEASEKNEEISKILLQVADELKIVCHNLDNELKQFQI</sequence>
<keyword evidence="5" id="KW-0812">Transmembrane</keyword>
<dbReference type="GO" id="GO:0006935">
    <property type="term" value="P:chemotaxis"/>
    <property type="evidence" value="ECO:0007669"/>
    <property type="project" value="InterPro"/>
</dbReference>
<keyword evidence="5" id="KW-1133">Transmembrane helix</keyword>
<dbReference type="Gene3D" id="6.10.340.10">
    <property type="match status" value="1"/>
</dbReference>
<feature type="transmembrane region" description="Helical" evidence="5">
    <location>
        <begin position="12"/>
        <end position="32"/>
    </location>
</feature>
<dbReference type="SUPFAM" id="SSF58104">
    <property type="entry name" value="Methyl-accepting chemotaxis protein (MCP) signaling domain"/>
    <property type="match status" value="1"/>
</dbReference>
<dbReference type="AlphaFoldDB" id="A0A4U7BLY5"/>
<reference evidence="8 9" key="1">
    <citation type="submission" date="2018-05" db="EMBL/GenBank/DDBJ databases">
        <title>Novel Campyloabacter and Helicobacter Species and Strains.</title>
        <authorList>
            <person name="Mannion A.J."/>
            <person name="Shen Z."/>
            <person name="Fox J.G."/>
        </authorList>
    </citation>
    <scope>NUCLEOTIDE SEQUENCE [LARGE SCALE GENOMIC DNA]</scope>
    <source>
        <strain evidence="9">MIT17-670</strain>
    </source>
</reference>
<evidence type="ECO:0000256" key="4">
    <source>
        <dbReference type="SAM" id="Coils"/>
    </source>
</evidence>
<feature type="coiled-coil region" evidence="4">
    <location>
        <begin position="427"/>
        <end position="500"/>
    </location>
</feature>
<dbReference type="Proteomes" id="UP000310353">
    <property type="component" value="Unassembled WGS sequence"/>
</dbReference>
<feature type="domain" description="Methyl-accepting transducer" evidence="6">
    <location>
        <begin position="258"/>
        <end position="498"/>
    </location>
</feature>
<protein>
    <submittedName>
        <fullName evidence="8">Methyl-accepting chemotaxis protein</fullName>
    </submittedName>
</protein>
<evidence type="ECO:0000313" key="8">
    <source>
        <dbReference type="EMBL" id="TKX31170.1"/>
    </source>
</evidence>
<dbReference type="PANTHER" id="PTHR32089">
    <property type="entry name" value="METHYL-ACCEPTING CHEMOTAXIS PROTEIN MCPB"/>
    <property type="match status" value="1"/>
</dbReference>
<evidence type="ECO:0000256" key="5">
    <source>
        <dbReference type="SAM" id="Phobius"/>
    </source>
</evidence>
<evidence type="ECO:0000256" key="3">
    <source>
        <dbReference type="PROSITE-ProRule" id="PRU00284"/>
    </source>
</evidence>
<dbReference type="Pfam" id="PF00015">
    <property type="entry name" value="MCPsignal"/>
    <property type="match status" value="1"/>
</dbReference>
<dbReference type="Pfam" id="PF00672">
    <property type="entry name" value="HAMP"/>
    <property type="match status" value="1"/>
</dbReference>
<dbReference type="PRINTS" id="PR00260">
    <property type="entry name" value="CHEMTRNSDUCR"/>
</dbReference>
<evidence type="ECO:0000259" key="6">
    <source>
        <dbReference type="PROSITE" id="PS50111"/>
    </source>
</evidence>
<keyword evidence="1 3" id="KW-0807">Transducer</keyword>
<dbReference type="GO" id="GO:0016020">
    <property type="term" value="C:membrane"/>
    <property type="evidence" value="ECO:0007669"/>
    <property type="project" value="InterPro"/>
</dbReference>
<proteinExistence type="inferred from homology"/>
<evidence type="ECO:0000259" key="7">
    <source>
        <dbReference type="PROSITE" id="PS50885"/>
    </source>
</evidence>
<accession>A0A4U7BLY5</accession>
<dbReference type="Gene3D" id="3.30.450.290">
    <property type="match status" value="1"/>
</dbReference>
<gene>
    <name evidence="8" type="ORF">CQA76_06615</name>
</gene>
<dbReference type="Gene3D" id="1.10.287.950">
    <property type="entry name" value="Methyl-accepting chemotaxis protein"/>
    <property type="match status" value="1"/>
</dbReference>
<dbReference type="EMBL" id="NXMA01000011">
    <property type="protein sequence ID" value="TKX31170.1"/>
    <property type="molecule type" value="Genomic_DNA"/>
</dbReference>
<keyword evidence="9" id="KW-1185">Reference proteome</keyword>
<dbReference type="InterPro" id="IPR004090">
    <property type="entry name" value="Chemotax_Me-accpt_rcpt"/>
</dbReference>
<organism evidence="8 9">
    <name type="scientific">Campylobacter aviculae</name>
    <dbReference type="NCBI Taxonomy" id="2510190"/>
    <lineage>
        <taxon>Bacteria</taxon>
        <taxon>Pseudomonadati</taxon>
        <taxon>Campylobacterota</taxon>
        <taxon>Epsilonproteobacteria</taxon>
        <taxon>Campylobacterales</taxon>
        <taxon>Campylobacteraceae</taxon>
        <taxon>Campylobacter</taxon>
    </lineage>
</organism>
<keyword evidence="5" id="KW-0472">Membrane</keyword>
<keyword evidence="4" id="KW-0175">Coiled coil</keyword>
<dbReference type="GO" id="GO:0007165">
    <property type="term" value="P:signal transduction"/>
    <property type="evidence" value="ECO:0007669"/>
    <property type="project" value="UniProtKB-KW"/>
</dbReference>
<evidence type="ECO:0000256" key="2">
    <source>
        <dbReference type="ARBA" id="ARBA00029447"/>
    </source>
</evidence>
<dbReference type="PANTHER" id="PTHR32089:SF112">
    <property type="entry name" value="LYSOZYME-LIKE PROTEIN-RELATED"/>
    <property type="match status" value="1"/>
</dbReference>
<dbReference type="CDD" id="cd06225">
    <property type="entry name" value="HAMP"/>
    <property type="match status" value="1"/>
</dbReference>
<name>A0A4U7BLY5_9BACT</name>
<comment type="caution">
    <text evidence="8">The sequence shown here is derived from an EMBL/GenBank/DDBJ whole genome shotgun (WGS) entry which is preliminary data.</text>
</comment>
<dbReference type="SMART" id="SM00304">
    <property type="entry name" value="HAMP"/>
    <property type="match status" value="1"/>
</dbReference>
<dbReference type="SMART" id="SM00283">
    <property type="entry name" value="MA"/>
    <property type="match status" value="1"/>
</dbReference>
<feature type="domain" description="HAMP" evidence="7">
    <location>
        <begin position="199"/>
        <end position="253"/>
    </location>
</feature>
<dbReference type="OrthoDB" id="9776024at2"/>
<dbReference type="GO" id="GO:0004888">
    <property type="term" value="F:transmembrane signaling receptor activity"/>
    <property type="evidence" value="ECO:0007669"/>
    <property type="project" value="InterPro"/>
</dbReference>
<evidence type="ECO:0000256" key="1">
    <source>
        <dbReference type="ARBA" id="ARBA00023224"/>
    </source>
</evidence>